<keyword evidence="3" id="KW-1185">Reference proteome</keyword>
<protein>
    <submittedName>
        <fullName evidence="2">Uncharacterized protein</fullName>
    </submittedName>
</protein>
<accession>A0A4R0K9U9</accession>
<sequence>MRRSTLLAAVVVVCAASLITGCGPRKSRGVVGMSVDDAGVPVIVLQNCDGDIAELEFYDQTWPRTEETAPALGTTYVNQHPDKSVVQIPIRTGGNGWQVMGDAPALRADGKYVIHAWGERHEWSGRGTEFTLGDLKTVKPGQVRHDSPPADETPPYDAVPPKFRVTPLSEFITAECP</sequence>
<dbReference type="RefSeq" id="WP_131362981.1">
    <property type="nucleotide sequence ID" value="NZ_SJKB01000012.1"/>
</dbReference>
<evidence type="ECO:0000256" key="1">
    <source>
        <dbReference type="SAM" id="MobiDB-lite"/>
    </source>
</evidence>
<dbReference type="EMBL" id="SJKB01000012">
    <property type="protein sequence ID" value="TCC56499.1"/>
    <property type="molecule type" value="Genomic_DNA"/>
</dbReference>
<dbReference type="Proteomes" id="UP000291144">
    <property type="component" value="Unassembled WGS sequence"/>
</dbReference>
<dbReference type="AlphaFoldDB" id="A0A4R0K9U9"/>
<organism evidence="2 3">
    <name type="scientific">Kribbella pittospori</name>
    <dbReference type="NCBI Taxonomy" id="722689"/>
    <lineage>
        <taxon>Bacteria</taxon>
        <taxon>Bacillati</taxon>
        <taxon>Actinomycetota</taxon>
        <taxon>Actinomycetes</taxon>
        <taxon>Propionibacteriales</taxon>
        <taxon>Kribbellaceae</taxon>
        <taxon>Kribbella</taxon>
    </lineage>
</organism>
<dbReference type="OrthoDB" id="3829258at2"/>
<comment type="caution">
    <text evidence="2">The sequence shown here is derived from an EMBL/GenBank/DDBJ whole genome shotgun (WGS) entry which is preliminary data.</text>
</comment>
<evidence type="ECO:0000313" key="2">
    <source>
        <dbReference type="EMBL" id="TCC56499.1"/>
    </source>
</evidence>
<reference evidence="2 3" key="1">
    <citation type="submission" date="2019-02" db="EMBL/GenBank/DDBJ databases">
        <title>Kribbella capetownensis sp. nov. and Kribbella speibonae sp. nov., isolated from soil.</title>
        <authorList>
            <person name="Curtis S.M."/>
            <person name="Norton I."/>
            <person name="Everest G.J."/>
            <person name="Meyers P.R."/>
        </authorList>
    </citation>
    <scope>NUCLEOTIDE SEQUENCE [LARGE SCALE GENOMIC DNA]</scope>
    <source>
        <strain evidence="2 3">NRRL B-24813</strain>
    </source>
</reference>
<name>A0A4R0K9U9_9ACTN</name>
<dbReference type="PROSITE" id="PS51257">
    <property type="entry name" value="PROKAR_LIPOPROTEIN"/>
    <property type="match status" value="1"/>
</dbReference>
<gene>
    <name evidence="2" type="ORF">E0H73_33010</name>
</gene>
<feature type="region of interest" description="Disordered" evidence="1">
    <location>
        <begin position="140"/>
        <end position="159"/>
    </location>
</feature>
<proteinExistence type="predicted"/>
<evidence type="ECO:0000313" key="3">
    <source>
        <dbReference type="Proteomes" id="UP000291144"/>
    </source>
</evidence>